<dbReference type="RefSeq" id="WP_209279557.1">
    <property type="nucleotide sequence ID" value="NZ_BMPA01000014.1"/>
</dbReference>
<dbReference type="GO" id="GO:0016987">
    <property type="term" value="F:sigma factor activity"/>
    <property type="evidence" value="ECO:0007669"/>
    <property type="project" value="UniProtKB-KW"/>
</dbReference>
<evidence type="ECO:0000256" key="4">
    <source>
        <dbReference type="ARBA" id="ARBA00023163"/>
    </source>
</evidence>
<dbReference type="SUPFAM" id="SSF88946">
    <property type="entry name" value="Sigma2 domain of RNA polymerase sigma factors"/>
    <property type="match status" value="1"/>
</dbReference>
<dbReference type="NCBIfam" id="TIGR02985">
    <property type="entry name" value="Sig70_bacteroi1"/>
    <property type="match status" value="1"/>
</dbReference>
<keyword evidence="4" id="KW-0804">Transcription</keyword>
<evidence type="ECO:0000313" key="8">
    <source>
        <dbReference type="Proteomes" id="UP000576368"/>
    </source>
</evidence>
<dbReference type="GeneID" id="86891422"/>
<reference evidence="7 8" key="1">
    <citation type="submission" date="2020-03" db="EMBL/GenBank/DDBJ databases">
        <title>Genomic Encyclopedia of Type Strains, Phase IV (KMG-IV): sequencing the most valuable type-strain genomes for metagenomic binning, comparative biology and taxonomic classification.</title>
        <authorList>
            <person name="Goeker M."/>
        </authorList>
    </citation>
    <scope>NUCLEOTIDE SEQUENCE [LARGE SCALE GENOMIC DNA]</scope>
    <source>
        <strain evidence="7 8">DSM 105722</strain>
    </source>
</reference>
<dbReference type="GO" id="GO:0003677">
    <property type="term" value="F:DNA binding"/>
    <property type="evidence" value="ECO:0007669"/>
    <property type="project" value="InterPro"/>
</dbReference>
<dbReference type="PANTHER" id="PTHR43133:SF46">
    <property type="entry name" value="RNA POLYMERASE SIGMA-70 FACTOR ECF SUBFAMILY"/>
    <property type="match status" value="1"/>
</dbReference>
<dbReference type="Gene3D" id="1.10.10.10">
    <property type="entry name" value="Winged helix-like DNA-binding domain superfamily/Winged helix DNA-binding domain"/>
    <property type="match status" value="1"/>
</dbReference>
<evidence type="ECO:0000256" key="3">
    <source>
        <dbReference type="ARBA" id="ARBA00023082"/>
    </source>
</evidence>
<comment type="similarity">
    <text evidence="1">Belongs to the sigma-70 factor family. ECF subfamily.</text>
</comment>
<dbReference type="SUPFAM" id="SSF88659">
    <property type="entry name" value="Sigma3 and sigma4 domains of RNA polymerase sigma factors"/>
    <property type="match status" value="1"/>
</dbReference>
<accession>A0A7X6BKP1</accession>
<dbReference type="EMBL" id="JAATLI010000015">
    <property type="protein sequence ID" value="NJC20160.1"/>
    <property type="molecule type" value="Genomic_DNA"/>
</dbReference>
<dbReference type="AlphaFoldDB" id="A0A7X6BKP1"/>
<dbReference type="InterPro" id="IPR013324">
    <property type="entry name" value="RNA_pol_sigma_r3/r4-like"/>
</dbReference>
<dbReference type="InterPro" id="IPR013249">
    <property type="entry name" value="RNA_pol_sigma70_r4_t2"/>
</dbReference>
<dbReference type="PANTHER" id="PTHR43133">
    <property type="entry name" value="RNA POLYMERASE ECF-TYPE SIGMA FACTO"/>
    <property type="match status" value="1"/>
</dbReference>
<dbReference type="InterPro" id="IPR013325">
    <property type="entry name" value="RNA_pol_sigma_r2"/>
</dbReference>
<dbReference type="NCBIfam" id="TIGR02937">
    <property type="entry name" value="sigma70-ECF"/>
    <property type="match status" value="1"/>
</dbReference>
<dbReference type="InterPro" id="IPR036388">
    <property type="entry name" value="WH-like_DNA-bd_sf"/>
</dbReference>
<feature type="domain" description="RNA polymerase sigma-70 region 2" evidence="5">
    <location>
        <begin position="26"/>
        <end position="89"/>
    </location>
</feature>
<evidence type="ECO:0000256" key="1">
    <source>
        <dbReference type="ARBA" id="ARBA00010641"/>
    </source>
</evidence>
<gene>
    <name evidence="7" type="ORF">GGR15_003803</name>
</gene>
<evidence type="ECO:0000256" key="2">
    <source>
        <dbReference type="ARBA" id="ARBA00023015"/>
    </source>
</evidence>
<proteinExistence type="inferred from homology"/>
<keyword evidence="3" id="KW-0731">Sigma factor</keyword>
<evidence type="ECO:0000259" key="5">
    <source>
        <dbReference type="Pfam" id="PF04542"/>
    </source>
</evidence>
<protein>
    <submittedName>
        <fullName evidence="7">RNA polymerase sigma-70 factor (ECF subfamily)</fullName>
    </submittedName>
</protein>
<feature type="domain" description="RNA polymerase sigma factor 70 region 4 type 2" evidence="6">
    <location>
        <begin position="120"/>
        <end position="171"/>
    </location>
</feature>
<dbReference type="InterPro" id="IPR007627">
    <property type="entry name" value="RNA_pol_sigma70_r2"/>
</dbReference>
<dbReference type="InterPro" id="IPR039425">
    <property type="entry name" value="RNA_pol_sigma-70-like"/>
</dbReference>
<dbReference type="Proteomes" id="UP000576368">
    <property type="component" value="Unassembled WGS sequence"/>
</dbReference>
<evidence type="ECO:0000313" key="7">
    <source>
        <dbReference type="EMBL" id="NJC20160.1"/>
    </source>
</evidence>
<dbReference type="InterPro" id="IPR014284">
    <property type="entry name" value="RNA_pol_sigma-70_dom"/>
</dbReference>
<dbReference type="Pfam" id="PF04542">
    <property type="entry name" value="Sigma70_r2"/>
    <property type="match status" value="1"/>
</dbReference>
<comment type="caution">
    <text evidence="7">The sequence shown here is derived from an EMBL/GenBank/DDBJ whole genome shotgun (WGS) entry which is preliminary data.</text>
</comment>
<evidence type="ECO:0000259" key="6">
    <source>
        <dbReference type="Pfam" id="PF08281"/>
    </source>
</evidence>
<keyword evidence="2" id="KW-0805">Transcription regulation</keyword>
<organism evidence="7 8">
    <name type="scientific">Butyricimonas paravirosa</name>
    <dbReference type="NCBI Taxonomy" id="1472417"/>
    <lineage>
        <taxon>Bacteria</taxon>
        <taxon>Pseudomonadati</taxon>
        <taxon>Bacteroidota</taxon>
        <taxon>Bacteroidia</taxon>
        <taxon>Bacteroidales</taxon>
        <taxon>Odoribacteraceae</taxon>
        <taxon>Butyricimonas</taxon>
    </lineage>
</organism>
<dbReference type="InterPro" id="IPR014327">
    <property type="entry name" value="RNA_pol_sigma70_bacteroid"/>
</dbReference>
<dbReference type="Gene3D" id="1.10.1740.10">
    <property type="match status" value="1"/>
</dbReference>
<dbReference type="GO" id="GO:0006352">
    <property type="term" value="P:DNA-templated transcription initiation"/>
    <property type="evidence" value="ECO:0007669"/>
    <property type="project" value="InterPro"/>
</dbReference>
<name>A0A7X6BKP1_9BACT</name>
<dbReference type="Pfam" id="PF08281">
    <property type="entry name" value="Sigma70_r4_2"/>
    <property type="match status" value="1"/>
</dbReference>
<sequence>MEKSEKEIIERLNAKDKQAFEYVFIQFYNSLCYFADKYVCDKEAAQDIVQEVFTWFYEKRNSFDSLLAVKSYLYGSVYNKAINFLKTNRNQAAIREKMKNFLSEEDNSYEEFQIETEVFEEIFQAIEELPTECKRIFKMSYIEGKSTKSIMETLEIAESTIKTQRQRAKKILKDRLKHLYPLAVAIFSIN</sequence>